<evidence type="ECO:0000259" key="8">
    <source>
        <dbReference type="Pfam" id="PF17801"/>
    </source>
</evidence>
<keyword evidence="5 7" id="KW-0378">Hydrolase</keyword>
<dbReference type="CDD" id="cd00161">
    <property type="entry name" value="beta-trefoil_Ricin-like"/>
    <property type="match status" value="1"/>
</dbReference>
<dbReference type="Gene3D" id="2.80.10.50">
    <property type="match status" value="1"/>
</dbReference>
<evidence type="ECO:0000256" key="1">
    <source>
        <dbReference type="ARBA" id="ARBA00001255"/>
    </source>
</evidence>
<evidence type="ECO:0000256" key="2">
    <source>
        <dbReference type="ARBA" id="ARBA00009743"/>
    </source>
</evidence>
<keyword evidence="6 7" id="KW-0326">Glycosidase</keyword>
<sequence length="608" mass="65342">MGFNSYMAPQAGEAGLGEIADFLVSSGLRGAGYVYVNTDEGWELKSRDGAGRLQWSPTAYPSGLPAFVQRLHAQRLKFGIYGASSGVTCGEDPGSLYHEEVDAATYAAWGVDFLKSDNCASYALDASVRFAAMRDALNATGARIVYSTEPFAIHPDPEQSVLLSNLWRVGCDISANVGTFLDRADLSDKWAPLAAPGGFNDPDMIAVSNPSGHAAASAHPALPTLPRDRGEHTARRFTLGENRLYFGLWALMKAPLLLSADLPRLAQQVLHIVNNSEVIGVNQDPLGVQARKLMLDGAPAYDGVLRMLPWKVGLEDCTRANERWYTRSLDAALRGVDTRVWAVRPLSRRQLGAPTRHQLLNAATDRCLAAEPAGDRSATVVLLPCNGSDALQQWSFDDGLHTVSSITNAGTGLALAVSNATLRAAMHAPSGHADGYATPDTAYGLPPLQLVRPYAQPACRGRDCQDYDPTQKWYWSAADGKLRHALFTASINDRVSGAGYQLTRKVPTWRHHCLAHVLSDENAGTPSGHAEVWGGPLANGAYVIALVNRFTQPLHISAPFAALGVPSIGTRSSFNVRDLWAHKSLGRATGKISAIVPAHDIALMRLSP</sequence>
<dbReference type="Pfam" id="PF16499">
    <property type="entry name" value="Melibiase_2"/>
    <property type="match status" value="2"/>
</dbReference>
<dbReference type="InterPro" id="IPR035992">
    <property type="entry name" value="Ricin_B-like_lectins"/>
</dbReference>
<dbReference type="GO" id="GO:0005975">
    <property type="term" value="P:carbohydrate metabolic process"/>
    <property type="evidence" value="ECO:0007669"/>
    <property type="project" value="InterPro"/>
</dbReference>
<dbReference type="EC" id="3.2.1.22" evidence="3 7"/>
<dbReference type="InterPro" id="IPR041233">
    <property type="entry name" value="Melibiase_C"/>
</dbReference>
<comment type="catalytic activity">
    <reaction evidence="1 7">
        <text>Hydrolysis of terminal, non-reducing alpha-D-galactose residues in alpha-D-galactosides, including galactose oligosaccharides, galactomannans and galactolipids.</text>
        <dbReference type="EC" id="3.2.1.22"/>
    </reaction>
</comment>
<accession>A0A7S0J3B0</accession>
<dbReference type="CDD" id="cd14792">
    <property type="entry name" value="GH27"/>
    <property type="match status" value="1"/>
</dbReference>
<dbReference type="Pfam" id="PF17801">
    <property type="entry name" value="Melibiase_C"/>
    <property type="match status" value="1"/>
</dbReference>
<dbReference type="PRINTS" id="PR00740">
    <property type="entry name" value="GLHYDRLASE27"/>
</dbReference>
<proteinExistence type="inferred from homology"/>
<evidence type="ECO:0000256" key="3">
    <source>
        <dbReference type="ARBA" id="ARBA00012755"/>
    </source>
</evidence>
<protein>
    <recommendedName>
        <fullName evidence="3 7">Alpha-galactosidase</fullName>
        <ecNumber evidence="3 7">3.2.1.22</ecNumber>
    </recommendedName>
    <alternativeName>
        <fullName evidence="7">Melibiase</fullName>
    </alternativeName>
</protein>
<keyword evidence="4" id="KW-0732">Signal</keyword>
<gene>
    <name evidence="9" type="ORF">CLEP1334_LOCUS15060</name>
</gene>
<dbReference type="SUPFAM" id="SSF50370">
    <property type="entry name" value="Ricin B-like lectins"/>
    <property type="match status" value="1"/>
</dbReference>
<dbReference type="InterPro" id="IPR013785">
    <property type="entry name" value="Aldolase_TIM"/>
</dbReference>
<organism evidence="9">
    <name type="scientific">Calcidiscus leptoporus</name>
    <dbReference type="NCBI Taxonomy" id="127549"/>
    <lineage>
        <taxon>Eukaryota</taxon>
        <taxon>Haptista</taxon>
        <taxon>Haptophyta</taxon>
        <taxon>Prymnesiophyceae</taxon>
        <taxon>Coccolithales</taxon>
        <taxon>Calcidiscaceae</taxon>
        <taxon>Calcidiscus</taxon>
    </lineage>
</organism>
<dbReference type="InterPro" id="IPR002241">
    <property type="entry name" value="Glyco_hydro_27"/>
</dbReference>
<evidence type="ECO:0000256" key="6">
    <source>
        <dbReference type="ARBA" id="ARBA00023295"/>
    </source>
</evidence>
<dbReference type="InterPro" id="IPR017853">
    <property type="entry name" value="GH"/>
</dbReference>
<dbReference type="PROSITE" id="PS50231">
    <property type="entry name" value="RICIN_B_LECTIN"/>
    <property type="match status" value="1"/>
</dbReference>
<reference evidence="9" key="1">
    <citation type="submission" date="2021-01" db="EMBL/GenBank/DDBJ databases">
        <authorList>
            <person name="Corre E."/>
            <person name="Pelletier E."/>
            <person name="Niang G."/>
            <person name="Scheremetjew M."/>
            <person name="Finn R."/>
            <person name="Kale V."/>
            <person name="Holt S."/>
            <person name="Cochrane G."/>
            <person name="Meng A."/>
            <person name="Brown T."/>
            <person name="Cohen L."/>
        </authorList>
    </citation>
    <scope>NUCLEOTIDE SEQUENCE</scope>
    <source>
        <strain evidence="9">RCC1130</strain>
    </source>
</reference>
<dbReference type="Gene3D" id="3.20.20.70">
    <property type="entry name" value="Aldolase class I"/>
    <property type="match status" value="1"/>
</dbReference>
<evidence type="ECO:0000313" key="9">
    <source>
        <dbReference type="EMBL" id="CAD8539777.1"/>
    </source>
</evidence>
<evidence type="ECO:0000256" key="7">
    <source>
        <dbReference type="RuleBase" id="RU361168"/>
    </source>
</evidence>
<dbReference type="InterPro" id="IPR013780">
    <property type="entry name" value="Glyco_hydro_b"/>
</dbReference>
<dbReference type="AlphaFoldDB" id="A0A7S0J3B0"/>
<dbReference type="SUPFAM" id="SSF51445">
    <property type="entry name" value="(Trans)glycosidases"/>
    <property type="match status" value="1"/>
</dbReference>
<dbReference type="EMBL" id="HBER01030023">
    <property type="protein sequence ID" value="CAD8539777.1"/>
    <property type="molecule type" value="Transcribed_RNA"/>
</dbReference>
<feature type="domain" description="Alpha galactosidase C-terminal" evidence="8">
    <location>
        <begin position="528"/>
        <end position="606"/>
    </location>
</feature>
<dbReference type="GO" id="GO:0004557">
    <property type="term" value="F:alpha-galactosidase activity"/>
    <property type="evidence" value="ECO:0007669"/>
    <property type="project" value="UniProtKB-EC"/>
</dbReference>
<keyword evidence="7" id="KW-1015">Disulfide bond</keyword>
<dbReference type="Gene3D" id="2.60.40.1180">
    <property type="entry name" value="Golgi alpha-mannosidase II"/>
    <property type="match status" value="1"/>
</dbReference>
<name>A0A7S0J3B0_9EUKA</name>
<dbReference type="PANTHER" id="PTHR11452">
    <property type="entry name" value="ALPHA-GALACTOSIDASE/ALPHA-N-ACETYLGALACTOSAMINIDASE"/>
    <property type="match status" value="1"/>
</dbReference>
<evidence type="ECO:0000256" key="5">
    <source>
        <dbReference type="ARBA" id="ARBA00022801"/>
    </source>
</evidence>
<dbReference type="PANTHER" id="PTHR11452:SF75">
    <property type="entry name" value="ALPHA-GALACTOSIDASE MEL1"/>
    <property type="match status" value="1"/>
</dbReference>
<comment type="similarity">
    <text evidence="2 7">Belongs to the glycosyl hydrolase 27 family.</text>
</comment>
<dbReference type="SUPFAM" id="SSF51011">
    <property type="entry name" value="Glycosyl hydrolase domain"/>
    <property type="match status" value="1"/>
</dbReference>
<evidence type="ECO:0000256" key="4">
    <source>
        <dbReference type="ARBA" id="ARBA00022729"/>
    </source>
</evidence>